<dbReference type="Proteomes" id="UP000765845">
    <property type="component" value="Unassembled WGS sequence"/>
</dbReference>
<dbReference type="Pfam" id="PF12680">
    <property type="entry name" value="SnoaL_2"/>
    <property type="match status" value="1"/>
</dbReference>
<accession>A0ABX1G9M4</accession>
<dbReference type="EMBL" id="JAAWWK010000001">
    <property type="protein sequence ID" value="NKI15854.1"/>
    <property type="molecule type" value="Genomic_DNA"/>
</dbReference>
<dbReference type="PANTHER" id="PTHR41252">
    <property type="entry name" value="BLR2505 PROTEIN"/>
    <property type="match status" value="1"/>
</dbReference>
<protein>
    <submittedName>
        <fullName evidence="2">SnoaL-like domain-containing protein</fullName>
    </submittedName>
</protein>
<evidence type="ECO:0000313" key="2">
    <source>
        <dbReference type="EMBL" id="NKI15854.1"/>
    </source>
</evidence>
<dbReference type="Gene3D" id="3.10.450.50">
    <property type="match status" value="1"/>
</dbReference>
<gene>
    <name evidence="2" type="ORF">HCU74_00325</name>
</gene>
<sequence length="132" mass="14578">MSDKNKKIVTDFIQAMGNGDIEAIQTLLAHDVEAVTMGSSLISGSRGYDELIAGAAMFKQITATGIDFEIQHLTAEENRVSAEVKGRSELVSGAHYNNDYHFLIFIRDDKIIKIKEYVDTKLVDAVLAPLFN</sequence>
<dbReference type="InterPro" id="IPR037401">
    <property type="entry name" value="SnoaL-like"/>
</dbReference>
<dbReference type="SUPFAM" id="SSF54427">
    <property type="entry name" value="NTF2-like"/>
    <property type="match status" value="1"/>
</dbReference>
<proteinExistence type="predicted"/>
<keyword evidence="3" id="KW-1185">Reference proteome</keyword>
<evidence type="ECO:0000259" key="1">
    <source>
        <dbReference type="Pfam" id="PF12680"/>
    </source>
</evidence>
<evidence type="ECO:0000313" key="3">
    <source>
        <dbReference type="Proteomes" id="UP000765845"/>
    </source>
</evidence>
<organism evidence="2 3">
    <name type="scientific">Spongiibacter thalassae</name>
    <dbReference type="NCBI Taxonomy" id="2721624"/>
    <lineage>
        <taxon>Bacteria</taxon>
        <taxon>Pseudomonadati</taxon>
        <taxon>Pseudomonadota</taxon>
        <taxon>Gammaproteobacteria</taxon>
        <taxon>Cellvibrionales</taxon>
        <taxon>Spongiibacteraceae</taxon>
        <taxon>Spongiibacter</taxon>
    </lineage>
</organism>
<dbReference type="InterPro" id="IPR032710">
    <property type="entry name" value="NTF2-like_dom_sf"/>
</dbReference>
<reference evidence="2 3" key="1">
    <citation type="submission" date="2020-04" db="EMBL/GenBank/DDBJ databases">
        <authorList>
            <person name="Yoon J."/>
        </authorList>
    </citation>
    <scope>NUCLEOTIDE SEQUENCE [LARGE SCALE GENOMIC DNA]</scope>
    <source>
        <strain evidence="2 3">KMU-166</strain>
    </source>
</reference>
<feature type="domain" description="SnoaL-like" evidence="1">
    <location>
        <begin position="9"/>
        <end position="113"/>
    </location>
</feature>
<name>A0ABX1G9M4_9GAMM</name>
<dbReference type="PANTHER" id="PTHR41252:SF1">
    <property type="entry name" value="BLR2505 PROTEIN"/>
    <property type="match status" value="1"/>
</dbReference>
<dbReference type="RefSeq" id="WP_168448412.1">
    <property type="nucleotide sequence ID" value="NZ_JAAWWK010000001.1"/>
</dbReference>
<comment type="caution">
    <text evidence="2">The sequence shown here is derived from an EMBL/GenBank/DDBJ whole genome shotgun (WGS) entry which is preliminary data.</text>
</comment>